<dbReference type="Pfam" id="PF00646">
    <property type="entry name" value="F-box"/>
    <property type="match status" value="1"/>
</dbReference>
<dbReference type="EMBL" id="CP090893">
    <property type="protein sequence ID" value="ULU03258.1"/>
    <property type="molecule type" value="Genomic_DNA"/>
</dbReference>
<dbReference type="InterPro" id="IPR040161">
    <property type="entry name" value="FB224"/>
</dbReference>
<dbReference type="PROSITE" id="PS50181">
    <property type="entry name" value="FBOX"/>
    <property type="match status" value="1"/>
</dbReference>
<dbReference type="PANTHER" id="PTHR23015:SF4">
    <property type="entry name" value="DUF38 DOMAIN-CONTAINING PROTEIN-RELATED"/>
    <property type="match status" value="1"/>
</dbReference>
<sequence>MEISLLDIPEVAMDRILENLDFITIQILRKVCHDLRNYIDDKVPESNILRLSIHFAMRCIFVTYQDFSGQFEMEYEEFDGKSTRLKQSRNQKILENLNFEEAFLTDLQLILRHQKGILENLMVRSLLTTSQSFREFPKILKSRKKLLRVKNFEVYLKDELSLQPILPFLDSSFLKTISIYNSTMNPDFLEFKEDVWDLDQWKKAEKFYTSRRLTIASLEHFGHFQAGFIRIKATNSNQMVDLKKKFQGNPKFRSFRVDFQEFDTILEFFRFLGPAHQFYGEKKWFFGVENPEKCLSIFYDLPNRQFTFAQIDRDRVPSNAIIQE</sequence>
<gene>
    <name evidence="2" type="ORF">L3Y34_002674</name>
</gene>
<proteinExistence type="predicted"/>
<feature type="domain" description="F-box" evidence="1">
    <location>
        <begin position="2"/>
        <end position="51"/>
    </location>
</feature>
<dbReference type="SMART" id="SM00256">
    <property type="entry name" value="FBOX"/>
    <property type="match status" value="1"/>
</dbReference>
<evidence type="ECO:0000313" key="2">
    <source>
        <dbReference type="EMBL" id="ULU03258.1"/>
    </source>
</evidence>
<reference evidence="2 3" key="1">
    <citation type="submission" date="2022-05" db="EMBL/GenBank/DDBJ databases">
        <title>Chromosome-level reference genomes for two strains of Caenorhabditis briggsae: an improved platform for comparative genomics.</title>
        <authorList>
            <person name="Stevens L."/>
            <person name="Andersen E.C."/>
        </authorList>
    </citation>
    <scope>NUCLEOTIDE SEQUENCE [LARGE SCALE GENOMIC DNA]</scope>
    <source>
        <strain evidence="2">QX1410_ONT</strain>
        <tissue evidence="2">Whole-organism</tissue>
    </source>
</reference>
<organism evidence="2 3">
    <name type="scientific">Caenorhabditis briggsae</name>
    <dbReference type="NCBI Taxonomy" id="6238"/>
    <lineage>
        <taxon>Eukaryota</taxon>
        <taxon>Metazoa</taxon>
        <taxon>Ecdysozoa</taxon>
        <taxon>Nematoda</taxon>
        <taxon>Chromadorea</taxon>
        <taxon>Rhabditida</taxon>
        <taxon>Rhabditina</taxon>
        <taxon>Rhabditomorpha</taxon>
        <taxon>Rhabditoidea</taxon>
        <taxon>Rhabditidae</taxon>
        <taxon>Peloderinae</taxon>
        <taxon>Caenorhabditis</taxon>
    </lineage>
</organism>
<name>A0AAE9DG46_CAEBR</name>
<dbReference type="CDD" id="cd22150">
    <property type="entry name" value="F-box_CeFBXA-like"/>
    <property type="match status" value="1"/>
</dbReference>
<protein>
    <recommendedName>
        <fullName evidence="1">F-box domain-containing protein</fullName>
    </recommendedName>
</protein>
<accession>A0AAE9DG46</accession>
<dbReference type="InterPro" id="IPR001810">
    <property type="entry name" value="F-box_dom"/>
</dbReference>
<dbReference type="PANTHER" id="PTHR23015">
    <property type="entry name" value="UNCHARACTERIZED C.ELEGANS PROTEIN"/>
    <property type="match status" value="1"/>
</dbReference>
<dbReference type="Pfam" id="PF01827">
    <property type="entry name" value="FTH"/>
    <property type="match status" value="1"/>
</dbReference>
<evidence type="ECO:0000259" key="1">
    <source>
        <dbReference type="PROSITE" id="PS50181"/>
    </source>
</evidence>
<evidence type="ECO:0000313" key="3">
    <source>
        <dbReference type="Proteomes" id="UP000827892"/>
    </source>
</evidence>
<dbReference type="AlphaFoldDB" id="A0AAE9DG46"/>
<dbReference type="Proteomes" id="UP000827892">
    <property type="component" value="Chromosome III"/>
</dbReference>
<dbReference type="InterPro" id="IPR002900">
    <property type="entry name" value="DUF38/FTH_CAE_spp"/>
</dbReference>